<sequence length="434" mass="50152">MPNLLHLPTEILLSIYHNTSNIDDVLHLARTCRQMHAIFNAPRNRVEIFRSVIKNTPHHKTDHQISYLQDLHSTLETLYGANNNLTMGFLRPSDKIFTHVDSLLDSDKYMSDQFVWDTVARWHGMKVLFFGLYCDESVHASYVNSTPPRAQFKESNRYRDRLAAEAPLDPPAGVTIPIDSAERKKGWRAYERFYQALTLHWAVIETLCLARAASYSSSAERNARFEHIWTQWTDTGSSRSLSTKVDVLEVVEFVWGYLGRKVFQEKDVIVTWVGGTSAFDEFCDEEEPVGTNWMYFVRCMMRYLRPPHILELLLGVVWRKDREGEGEGMDRVEYLRRVGFFDESAGVVEREDEEESDPDTMFNIGGLQEDVAVGLEAWAEGYEVDVDTEAQWEVYRDKLWGAEMRGRVLFREESEEGLFGRVTGDREEGTSKKS</sequence>
<organism evidence="2 3">
    <name type="scientific">Aspergillus candidus</name>
    <dbReference type="NCBI Taxonomy" id="41067"/>
    <lineage>
        <taxon>Eukaryota</taxon>
        <taxon>Fungi</taxon>
        <taxon>Dikarya</taxon>
        <taxon>Ascomycota</taxon>
        <taxon>Pezizomycotina</taxon>
        <taxon>Eurotiomycetes</taxon>
        <taxon>Eurotiomycetidae</taxon>
        <taxon>Eurotiales</taxon>
        <taxon>Aspergillaceae</taxon>
        <taxon>Aspergillus</taxon>
        <taxon>Aspergillus subgen. Circumdati</taxon>
    </lineage>
</organism>
<evidence type="ECO:0000313" key="3">
    <source>
        <dbReference type="Proteomes" id="UP000234585"/>
    </source>
</evidence>
<dbReference type="Pfam" id="PF12937">
    <property type="entry name" value="F-box-like"/>
    <property type="match status" value="1"/>
</dbReference>
<dbReference type="Proteomes" id="UP000234585">
    <property type="component" value="Unassembled WGS sequence"/>
</dbReference>
<name>A0A2I2FGJ7_ASPCN</name>
<accession>A0A2I2FGJ7</accession>
<dbReference type="RefSeq" id="XP_024673768.1">
    <property type="nucleotide sequence ID" value="XM_024816185.1"/>
</dbReference>
<dbReference type="OrthoDB" id="5384804at2759"/>
<feature type="domain" description="F-box" evidence="1">
    <location>
        <begin position="1"/>
        <end position="52"/>
    </location>
</feature>
<protein>
    <recommendedName>
        <fullName evidence="1">F-box domain-containing protein</fullName>
    </recommendedName>
</protein>
<keyword evidence="3" id="KW-1185">Reference proteome</keyword>
<proteinExistence type="predicted"/>
<dbReference type="AlphaFoldDB" id="A0A2I2FGJ7"/>
<evidence type="ECO:0000313" key="2">
    <source>
        <dbReference type="EMBL" id="PLB39756.1"/>
    </source>
</evidence>
<dbReference type="PROSITE" id="PS50181">
    <property type="entry name" value="FBOX"/>
    <property type="match status" value="1"/>
</dbReference>
<reference evidence="2 3" key="1">
    <citation type="submission" date="2017-12" db="EMBL/GenBank/DDBJ databases">
        <authorList>
            <consortium name="DOE Joint Genome Institute"/>
            <person name="Haridas S."/>
            <person name="Kjaerbolling I."/>
            <person name="Vesth T.C."/>
            <person name="Frisvad J.C."/>
            <person name="Nybo J.L."/>
            <person name="Theobald S."/>
            <person name="Kuo A."/>
            <person name="Bowyer P."/>
            <person name="Matsuda Y."/>
            <person name="Mondo S."/>
            <person name="Lyhne E.K."/>
            <person name="Kogle M.E."/>
            <person name="Clum A."/>
            <person name="Lipzen A."/>
            <person name="Salamov A."/>
            <person name="Ngan C.Y."/>
            <person name="Daum C."/>
            <person name="Chiniquy J."/>
            <person name="Barry K."/>
            <person name="LaButti K."/>
            <person name="Simmons B.A."/>
            <person name="Magnuson J.K."/>
            <person name="Mortensen U.H."/>
            <person name="Larsen T.O."/>
            <person name="Grigoriev I.V."/>
            <person name="Baker S.E."/>
            <person name="Andersen M.R."/>
            <person name="Nordberg H.P."/>
            <person name="Cantor M.N."/>
            <person name="Hua S.X."/>
        </authorList>
    </citation>
    <scope>NUCLEOTIDE SEQUENCE [LARGE SCALE GENOMIC DNA]</scope>
    <source>
        <strain evidence="2 3">CBS 102.13</strain>
    </source>
</reference>
<dbReference type="EMBL" id="KZ559127">
    <property type="protein sequence ID" value="PLB39756.1"/>
    <property type="molecule type" value="Genomic_DNA"/>
</dbReference>
<dbReference type="InterPro" id="IPR036047">
    <property type="entry name" value="F-box-like_dom_sf"/>
</dbReference>
<dbReference type="GeneID" id="36523345"/>
<gene>
    <name evidence="2" type="ORF">BDW47DRAFT_124091</name>
</gene>
<dbReference type="InterPro" id="IPR001810">
    <property type="entry name" value="F-box_dom"/>
</dbReference>
<evidence type="ECO:0000259" key="1">
    <source>
        <dbReference type="PROSITE" id="PS50181"/>
    </source>
</evidence>
<dbReference type="SUPFAM" id="SSF81383">
    <property type="entry name" value="F-box domain"/>
    <property type="match status" value="1"/>
</dbReference>
<dbReference type="CDD" id="cd09917">
    <property type="entry name" value="F-box_SF"/>
    <property type="match status" value="1"/>
</dbReference>